<feature type="binding site" evidence="8">
    <location>
        <begin position="119"/>
        <end position="122"/>
    </location>
    <ligand>
        <name>ATP</name>
        <dbReference type="ChEBI" id="CHEBI:30616"/>
    </ligand>
</feature>
<comment type="caution">
    <text evidence="9">The sequence shown here is derived from an EMBL/GenBank/DDBJ whole genome shotgun (WGS) entry which is preliminary data.</text>
</comment>
<dbReference type="EC" id="6.3.3.3" evidence="8"/>
<comment type="subcellular location">
    <subcellularLocation>
        <location evidence="8">Cytoplasm</location>
    </subcellularLocation>
</comment>
<dbReference type="NCBIfam" id="TIGR00347">
    <property type="entry name" value="bioD"/>
    <property type="match status" value="1"/>
</dbReference>
<dbReference type="CDD" id="cd03109">
    <property type="entry name" value="DTBS"/>
    <property type="match status" value="1"/>
</dbReference>
<dbReference type="HAMAP" id="MF_00336">
    <property type="entry name" value="BioD"/>
    <property type="match status" value="1"/>
</dbReference>
<evidence type="ECO:0000256" key="7">
    <source>
        <dbReference type="ARBA" id="ARBA00022842"/>
    </source>
</evidence>
<evidence type="ECO:0000256" key="2">
    <source>
        <dbReference type="ARBA" id="ARBA00022598"/>
    </source>
</evidence>
<comment type="function">
    <text evidence="8">Catalyzes a mechanistically unusual reaction, the ATP-dependent insertion of CO2 between the N7 and N8 nitrogen atoms of 7,8-diaminopelargonic acid (DAPA, also called 7,8-diammoniononanoate) to form a ureido ring.</text>
</comment>
<dbReference type="Pfam" id="PF13500">
    <property type="entry name" value="AAA_26"/>
    <property type="match status" value="1"/>
</dbReference>
<dbReference type="GO" id="GO:0005524">
    <property type="term" value="F:ATP binding"/>
    <property type="evidence" value="ECO:0007669"/>
    <property type="project" value="UniProtKB-UniRule"/>
</dbReference>
<comment type="pathway">
    <text evidence="8">Cofactor biosynthesis; biotin biosynthesis; biotin from 7,8-diaminononanoate: step 1/2.</text>
</comment>
<comment type="catalytic activity">
    <reaction evidence="8">
        <text>(7R,8S)-7,8-diammoniononanoate + CO2 + ATP = (4R,5S)-dethiobiotin + ADP + phosphate + 3 H(+)</text>
        <dbReference type="Rhea" id="RHEA:15805"/>
        <dbReference type="ChEBI" id="CHEBI:15378"/>
        <dbReference type="ChEBI" id="CHEBI:16526"/>
        <dbReference type="ChEBI" id="CHEBI:30616"/>
        <dbReference type="ChEBI" id="CHEBI:43474"/>
        <dbReference type="ChEBI" id="CHEBI:149469"/>
        <dbReference type="ChEBI" id="CHEBI:149473"/>
        <dbReference type="ChEBI" id="CHEBI:456216"/>
        <dbReference type="EC" id="6.3.3.3"/>
    </reaction>
</comment>
<protein>
    <recommendedName>
        <fullName evidence="8">ATP-dependent dethiobiotin synthetase BioD</fullName>
        <ecNumber evidence="8">6.3.3.3</ecNumber>
    </recommendedName>
    <alternativeName>
        <fullName evidence="8">DTB synthetase</fullName>
        <shortName evidence="8">DTBS</shortName>
    </alternativeName>
    <alternativeName>
        <fullName evidence="8">Dethiobiotin synthase</fullName>
    </alternativeName>
</protein>
<dbReference type="GO" id="GO:0000287">
    <property type="term" value="F:magnesium ion binding"/>
    <property type="evidence" value="ECO:0007669"/>
    <property type="project" value="UniProtKB-UniRule"/>
</dbReference>
<feature type="binding site" evidence="8">
    <location>
        <position position="45"/>
    </location>
    <ligand>
        <name>substrate</name>
    </ligand>
</feature>
<dbReference type="AlphaFoldDB" id="A0A2K1Q1X9"/>
<keyword evidence="4 8" id="KW-0547">Nucleotide-binding</keyword>
<keyword evidence="6 8" id="KW-0067">ATP-binding</keyword>
<evidence type="ECO:0000256" key="3">
    <source>
        <dbReference type="ARBA" id="ARBA00022723"/>
    </source>
</evidence>
<keyword evidence="3 8" id="KW-0479">Metal-binding</keyword>
<dbReference type="InterPro" id="IPR004472">
    <property type="entry name" value="DTB_synth_BioD"/>
</dbReference>
<feature type="active site" evidence="8">
    <location>
        <position position="41"/>
    </location>
</feature>
<evidence type="ECO:0000256" key="8">
    <source>
        <dbReference type="HAMAP-Rule" id="MF_00336"/>
    </source>
</evidence>
<feature type="binding site" evidence="8">
    <location>
        <position position="119"/>
    </location>
    <ligand>
        <name>Mg(2+)</name>
        <dbReference type="ChEBI" id="CHEBI:18420"/>
    </ligand>
</feature>
<name>A0A2K1Q1X9_9GAMM</name>
<dbReference type="EMBL" id="NPZB01000001">
    <property type="protein sequence ID" value="PNS09034.1"/>
    <property type="molecule type" value="Genomic_DNA"/>
</dbReference>
<evidence type="ECO:0000256" key="4">
    <source>
        <dbReference type="ARBA" id="ARBA00022741"/>
    </source>
</evidence>
<dbReference type="InterPro" id="IPR027417">
    <property type="entry name" value="P-loop_NTPase"/>
</dbReference>
<gene>
    <name evidence="8" type="primary">bioD</name>
    <name evidence="9" type="ORF">Lysil_0663</name>
</gene>
<accession>A0A2K1Q1X9</accession>
<feature type="binding site" evidence="8">
    <location>
        <position position="58"/>
    </location>
    <ligand>
        <name>ATP</name>
        <dbReference type="ChEBI" id="CHEBI:30616"/>
    </ligand>
</feature>
<feature type="binding site" evidence="8">
    <location>
        <begin position="179"/>
        <end position="180"/>
    </location>
    <ligand>
        <name>ATP</name>
        <dbReference type="ChEBI" id="CHEBI:30616"/>
    </ligand>
</feature>
<feature type="binding site" evidence="8">
    <location>
        <position position="58"/>
    </location>
    <ligand>
        <name>Mg(2+)</name>
        <dbReference type="ChEBI" id="CHEBI:18420"/>
    </ligand>
</feature>
<comment type="subunit">
    <text evidence="8">Homodimer.</text>
</comment>
<dbReference type="SUPFAM" id="SSF52540">
    <property type="entry name" value="P-loop containing nucleoside triphosphate hydrolases"/>
    <property type="match status" value="1"/>
</dbReference>
<dbReference type="PANTHER" id="PTHR43210">
    <property type="entry name" value="DETHIOBIOTIN SYNTHETASE"/>
    <property type="match status" value="1"/>
</dbReference>
<feature type="binding site" evidence="8">
    <location>
        <position position="20"/>
    </location>
    <ligand>
        <name>Mg(2+)</name>
        <dbReference type="ChEBI" id="CHEBI:18420"/>
    </ligand>
</feature>
<proteinExistence type="inferred from homology"/>
<dbReference type="GO" id="GO:0005829">
    <property type="term" value="C:cytosol"/>
    <property type="evidence" value="ECO:0007669"/>
    <property type="project" value="TreeGrafter"/>
</dbReference>
<dbReference type="FunFam" id="3.40.50.300:FF:000292">
    <property type="entry name" value="ATP-dependent dethiobiotin synthetase BioD"/>
    <property type="match status" value="1"/>
</dbReference>
<keyword evidence="2 8" id="KW-0436">Ligase</keyword>
<dbReference type="Gene3D" id="3.40.50.300">
    <property type="entry name" value="P-loop containing nucleotide triphosphate hydrolases"/>
    <property type="match status" value="1"/>
</dbReference>
<comment type="similarity">
    <text evidence="8">Belongs to the dethiobiotin synthetase family.</text>
</comment>
<reference evidence="9 10" key="1">
    <citation type="submission" date="2017-08" db="EMBL/GenBank/DDBJ databases">
        <title>Lysobacter sylvestris genome.</title>
        <authorList>
            <person name="Zhang D.-C."/>
            <person name="Albuquerque L."/>
            <person name="Franca L."/>
            <person name="Froufe H.J.C."/>
            <person name="Barroso C."/>
            <person name="Egas C."/>
            <person name="Da Costa M."/>
            <person name="Margesin R."/>
        </authorList>
    </citation>
    <scope>NUCLEOTIDE SEQUENCE [LARGE SCALE GENOMIC DNA]</scope>
    <source>
        <strain evidence="9 10">AM20-91</strain>
    </source>
</reference>
<evidence type="ECO:0000313" key="10">
    <source>
        <dbReference type="Proteomes" id="UP000236220"/>
    </source>
</evidence>
<dbReference type="GO" id="GO:0004141">
    <property type="term" value="F:dethiobiotin synthase activity"/>
    <property type="evidence" value="ECO:0007669"/>
    <property type="project" value="UniProtKB-UniRule"/>
</dbReference>
<dbReference type="PANTHER" id="PTHR43210:SF5">
    <property type="entry name" value="DETHIOBIOTIN SYNTHETASE"/>
    <property type="match status" value="1"/>
</dbReference>
<organism evidence="9 10">
    <name type="scientific">Solilutibacter silvestris</name>
    <dbReference type="NCBI Taxonomy" id="1645665"/>
    <lineage>
        <taxon>Bacteria</taxon>
        <taxon>Pseudomonadati</taxon>
        <taxon>Pseudomonadota</taxon>
        <taxon>Gammaproteobacteria</taxon>
        <taxon>Lysobacterales</taxon>
        <taxon>Lysobacteraceae</taxon>
        <taxon>Solilutibacter</taxon>
    </lineage>
</organism>
<keyword evidence="7 8" id="KW-0460">Magnesium</keyword>
<dbReference type="PIRSF" id="PIRSF006755">
    <property type="entry name" value="DTB_synth"/>
    <property type="match status" value="1"/>
</dbReference>
<evidence type="ECO:0000256" key="1">
    <source>
        <dbReference type="ARBA" id="ARBA00022490"/>
    </source>
</evidence>
<feature type="binding site" evidence="8">
    <location>
        <begin position="16"/>
        <end position="21"/>
    </location>
    <ligand>
        <name>ATP</name>
        <dbReference type="ChEBI" id="CHEBI:30616"/>
    </ligand>
</feature>
<dbReference type="GO" id="GO:0009102">
    <property type="term" value="P:biotin biosynthetic process"/>
    <property type="evidence" value="ECO:0007669"/>
    <property type="project" value="UniProtKB-UniRule"/>
</dbReference>
<evidence type="ECO:0000256" key="6">
    <source>
        <dbReference type="ARBA" id="ARBA00022840"/>
    </source>
</evidence>
<dbReference type="UniPathway" id="UPA00078">
    <property type="reaction ID" value="UER00161"/>
</dbReference>
<dbReference type="GO" id="GO:0042803">
    <property type="term" value="F:protein homodimerization activity"/>
    <property type="evidence" value="ECO:0007669"/>
    <property type="project" value="UniProtKB-ARBA"/>
</dbReference>
<dbReference type="RefSeq" id="WP_240600058.1">
    <property type="nucleotide sequence ID" value="NZ_NPZB01000001.1"/>
</dbReference>
<evidence type="ECO:0000313" key="9">
    <source>
        <dbReference type="EMBL" id="PNS09034.1"/>
    </source>
</evidence>
<sequence length="210" mass="22605">MNPLPRNCYVTGTDTGIGKTHASAWMLRQLALEGRRVVGMKPVASGCAWRDGEWRSEDAEALIAAANVTAAYADINPYALELPLAPELAARAAGVVIDPINIVSAHYRLMQQADSVVVEGVGGWLAPLMPMLEQSELVRSLNLPVVMVVGLRLGCVHQARATARAILGDGCELVGWIGNSIDPAMTHRDDNIAILDRVLPVPRLAVLEWQ</sequence>
<keyword evidence="1 8" id="KW-0963">Cytoplasm</keyword>
<keyword evidence="5 8" id="KW-0093">Biotin biosynthesis</keyword>
<comment type="cofactor">
    <cofactor evidence="8">
        <name>Mg(2+)</name>
        <dbReference type="ChEBI" id="CHEBI:18420"/>
    </cofactor>
</comment>
<keyword evidence="10" id="KW-1185">Reference proteome</keyword>
<dbReference type="Proteomes" id="UP000236220">
    <property type="component" value="Unassembled WGS sequence"/>
</dbReference>
<evidence type="ECO:0000256" key="5">
    <source>
        <dbReference type="ARBA" id="ARBA00022756"/>
    </source>
</evidence>
<comment type="caution">
    <text evidence="8">Lacks conserved residue(s) required for the propagation of feature annotation.</text>
</comment>